<gene>
    <name evidence="7 8" type="primary">rplJ</name>
    <name evidence="8" type="ordered locus">TPEGAU_0239</name>
</gene>
<dbReference type="GO" id="GO:0006412">
    <property type="term" value="P:translation"/>
    <property type="evidence" value="ECO:0007669"/>
    <property type="project" value="UniProtKB-UniRule"/>
</dbReference>
<protein>
    <recommendedName>
        <fullName evidence="6 7">Large ribosomal subunit protein uL10</fullName>
    </recommendedName>
</protein>
<evidence type="ECO:0000256" key="7">
    <source>
        <dbReference type="HAMAP-Rule" id="MF_00362"/>
    </source>
</evidence>
<keyword evidence="7" id="KW-0694">RNA-binding</keyword>
<evidence type="ECO:0000256" key="5">
    <source>
        <dbReference type="ARBA" id="ARBA00023274"/>
    </source>
</evidence>
<evidence type="ECO:0000313" key="9">
    <source>
        <dbReference type="Proteomes" id="UP000008192"/>
    </source>
</evidence>
<dbReference type="GO" id="GO:0070180">
    <property type="term" value="F:large ribosomal subunit rRNA binding"/>
    <property type="evidence" value="ECO:0007669"/>
    <property type="project" value="UniProtKB-UniRule"/>
</dbReference>
<dbReference type="AlphaFoldDB" id="A0AAU8Q2R6"/>
<proteinExistence type="inferred from homology"/>
<dbReference type="EMBL" id="CP002376">
    <property type="protein sequence ID" value="AEZ59498.1"/>
    <property type="molecule type" value="Genomic_DNA"/>
</dbReference>
<dbReference type="InterPro" id="IPR002363">
    <property type="entry name" value="Ribosomal_uL10_CS_bac"/>
</dbReference>
<accession>A0AAU8Q2R6</accession>
<reference evidence="9" key="1">
    <citation type="journal article" date="2012" name="PLoS Negl. Trop. Dis.">
        <title>Whole genome sequences of three Treponema pallidum ssp. pertenue strains: yaws and syphilis treponemes differ in less than 0.2% of the genome sequence.</title>
        <authorList>
            <person name="Cejkova D."/>
            <person name="Zobanikova M."/>
            <person name="Chen L."/>
            <person name="Pospisilova P."/>
            <person name="Strouhal M."/>
            <person name="Qin X."/>
            <person name="Mikalova L."/>
            <person name="Norris S.J."/>
            <person name="Muzny D.M."/>
            <person name="Gibbs R.A."/>
            <person name="Fulton L.L."/>
            <person name="Sodergren E."/>
            <person name="Weinstock G.M."/>
            <person name="Smajs D."/>
        </authorList>
    </citation>
    <scope>NUCLEOTIDE SEQUENCE [LARGE SCALE GENOMIC DNA]</scope>
    <source>
        <strain evidence="9">Gauthier</strain>
    </source>
</reference>
<keyword evidence="5 7" id="KW-0687">Ribonucleoprotein</keyword>
<dbReference type="PANTHER" id="PTHR11560">
    <property type="entry name" value="39S RIBOSOMAL PROTEIN L10, MITOCHONDRIAL"/>
    <property type="match status" value="1"/>
</dbReference>
<sequence length="180" mass="19566">MAVRARRLQPAKVAAVESLTRDLGEASSYIFTEYRGLTVEQLTALRRALREFSCVYRVVRNNFANIAFTSLNMTVGEYLVGPTAIALVDTEHANGVARVLFDFAKEVPALVVKGAILDGEVFDASKVEAYSKLPGKKELVSMFLSALNATTVKFVRVLQAVMDKRDEGVEVSVVSGGDSS</sequence>
<name>A0AAU8Q2R6_TREPG</name>
<dbReference type="Proteomes" id="UP000008192">
    <property type="component" value="Chromosome"/>
</dbReference>
<dbReference type="GO" id="GO:0015934">
    <property type="term" value="C:large ribosomal subunit"/>
    <property type="evidence" value="ECO:0007669"/>
    <property type="project" value="InterPro"/>
</dbReference>
<dbReference type="SMR" id="A0AAU8Q2R6"/>
<dbReference type="SUPFAM" id="SSF160369">
    <property type="entry name" value="Ribosomal protein L10-like"/>
    <property type="match status" value="1"/>
</dbReference>
<dbReference type="InterPro" id="IPR047865">
    <property type="entry name" value="Ribosomal_uL10_bac_type"/>
</dbReference>
<dbReference type="KEGG" id="tpg:TPEGAU_0239"/>
<dbReference type="GeneID" id="93876031"/>
<keyword evidence="4 7" id="KW-0689">Ribosomal protein</keyword>
<evidence type="ECO:0000256" key="1">
    <source>
        <dbReference type="ARBA" id="ARBA00002633"/>
    </source>
</evidence>
<dbReference type="Pfam" id="PF00466">
    <property type="entry name" value="Ribosomal_L10"/>
    <property type="match status" value="1"/>
</dbReference>
<evidence type="ECO:0000256" key="6">
    <source>
        <dbReference type="ARBA" id="ARBA00035202"/>
    </source>
</evidence>
<comment type="function">
    <text evidence="1 7">Forms part of the ribosomal stalk, playing a central role in the interaction of the ribosome with GTP-bound translation factors.</text>
</comment>
<keyword evidence="3 7" id="KW-0699">rRNA-binding</keyword>
<evidence type="ECO:0000313" key="8">
    <source>
        <dbReference type="EMBL" id="AEZ59498.1"/>
    </source>
</evidence>
<dbReference type="InterPro" id="IPR022973">
    <property type="entry name" value="Ribosomal_uL10_bac"/>
</dbReference>
<comment type="similarity">
    <text evidence="2 7">Belongs to the universal ribosomal protein uL10 family.</text>
</comment>
<dbReference type="CDD" id="cd05797">
    <property type="entry name" value="Ribosomal_L10"/>
    <property type="match status" value="1"/>
</dbReference>
<evidence type="ECO:0000256" key="4">
    <source>
        <dbReference type="ARBA" id="ARBA00022980"/>
    </source>
</evidence>
<dbReference type="PROSITE" id="PS01109">
    <property type="entry name" value="RIBOSOMAL_L10"/>
    <property type="match status" value="1"/>
</dbReference>
<dbReference type="HAMAP" id="MF_00362">
    <property type="entry name" value="Ribosomal_uL10"/>
    <property type="match status" value="1"/>
</dbReference>
<dbReference type="InterPro" id="IPR001790">
    <property type="entry name" value="Ribosomal_uL10"/>
</dbReference>
<organism evidence="8 9">
    <name type="scientific">Treponema pallidum subsp. pertenue (strain Gauthier)</name>
    <dbReference type="NCBI Taxonomy" id="491080"/>
    <lineage>
        <taxon>Bacteria</taxon>
        <taxon>Pseudomonadati</taxon>
        <taxon>Spirochaetota</taxon>
        <taxon>Spirochaetia</taxon>
        <taxon>Spirochaetales</taxon>
        <taxon>Treponemataceae</taxon>
        <taxon>Treponema</taxon>
    </lineage>
</organism>
<evidence type="ECO:0000256" key="2">
    <source>
        <dbReference type="ARBA" id="ARBA00008889"/>
    </source>
</evidence>
<evidence type="ECO:0000256" key="3">
    <source>
        <dbReference type="ARBA" id="ARBA00022730"/>
    </source>
</evidence>
<comment type="subunit">
    <text evidence="7">Part of the ribosomal stalk of the 50S ribosomal subunit. The N-terminus interacts with L11 and the large rRNA to form the base of the stalk. The C-terminus forms an elongated spine to which L12 dimers bind in a sequential fashion forming a multimeric L10(L12)X complex.</text>
</comment>
<dbReference type="GO" id="GO:0003735">
    <property type="term" value="F:structural constituent of ribosome"/>
    <property type="evidence" value="ECO:0007669"/>
    <property type="project" value="InterPro"/>
</dbReference>
<dbReference type="InterPro" id="IPR043141">
    <property type="entry name" value="Ribosomal_uL10-like_sf"/>
</dbReference>
<dbReference type="Gene3D" id="3.30.70.1730">
    <property type="match status" value="1"/>
</dbReference>
<dbReference type="RefSeq" id="WP_010881687.1">
    <property type="nucleotide sequence ID" value="NC_016843.1"/>
</dbReference>
<dbReference type="NCBIfam" id="NF000955">
    <property type="entry name" value="PRK00099.1-1"/>
    <property type="match status" value="1"/>
</dbReference>